<dbReference type="Pfam" id="PF22187">
    <property type="entry name" value="DUF6946"/>
    <property type="match status" value="1"/>
</dbReference>
<dbReference type="KEGG" id="ipo:Ilyop_1014"/>
<feature type="domain" description="DUF6946" evidence="1">
    <location>
        <begin position="12"/>
        <end position="214"/>
    </location>
</feature>
<proteinExistence type="predicted"/>
<dbReference type="eggNOG" id="ENOG503375P">
    <property type="taxonomic scope" value="Bacteria"/>
</dbReference>
<evidence type="ECO:0000313" key="3">
    <source>
        <dbReference type="Proteomes" id="UP000006875"/>
    </source>
</evidence>
<evidence type="ECO:0000313" key="2">
    <source>
        <dbReference type="EMBL" id="ADO82795.1"/>
    </source>
</evidence>
<dbReference type="EMBL" id="CP002281">
    <property type="protein sequence ID" value="ADO82795.1"/>
    <property type="molecule type" value="Genomic_DNA"/>
</dbReference>
<dbReference type="STRING" id="572544.Ilyop_1014"/>
<dbReference type="OrthoDB" id="1121315at2"/>
<dbReference type="RefSeq" id="WP_013387463.1">
    <property type="nucleotide sequence ID" value="NC_014632.1"/>
</dbReference>
<sequence length="258" mass="29652">MIIKNKNTGNIINNVTDWKNECPPKNVMKQWKKGYSAYELASEYVINRSLSIQQLFLLNGRGSNLNIEFAYPEYQTKIDEYGQGRVHDLLLLATHDSEDILISVEGKVNESFGNYDLSNYYLKSKIDMLNGQDSNKCLRIEGILKKLFGTEIPKNISGVKYQLLTGLIGTLEESINRNIKKAYFIIQVFNTNFSDKNKIAANHKEMNKLIKILKDKGKNLGLCILQDYQNLDENQIVGPYILQDYQDMELYIGYLKTP</sequence>
<reference evidence="2 3" key="1">
    <citation type="journal article" date="2010" name="Stand. Genomic Sci.">
        <title>Complete genome sequence of Ilyobacter polytropus type strain (CuHbu1).</title>
        <authorList>
            <person name="Sikorski J."/>
            <person name="Chertkov O."/>
            <person name="Lapidus A."/>
            <person name="Nolan M."/>
            <person name="Lucas S."/>
            <person name="Del Rio T.G."/>
            <person name="Tice H."/>
            <person name="Cheng J.F."/>
            <person name="Tapia R."/>
            <person name="Han C."/>
            <person name="Goodwin L."/>
            <person name="Pitluck S."/>
            <person name="Liolios K."/>
            <person name="Ivanova N."/>
            <person name="Mavromatis K."/>
            <person name="Mikhailova N."/>
            <person name="Pati A."/>
            <person name="Chen A."/>
            <person name="Palaniappan K."/>
            <person name="Land M."/>
            <person name="Hauser L."/>
            <person name="Chang Y.J."/>
            <person name="Jeffries C.D."/>
            <person name="Brambilla E."/>
            <person name="Yasawong M."/>
            <person name="Rohde M."/>
            <person name="Pukall R."/>
            <person name="Spring S."/>
            <person name="Goker M."/>
            <person name="Woyke T."/>
            <person name="Bristow J."/>
            <person name="Eisen J.A."/>
            <person name="Markowitz V."/>
            <person name="Hugenholtz P."/>
            <person name="Kyrpides N.C."/>
            <person name="Klenk H.P."/>
        </authorList>
    </citation>
    <scope>NUCLEOTIDE SEQUENCE [LARGE SCALE GENOMIC DNA]</scope>
    <source>
        <strain evidence="3">ATCC 51220 / DSM 2926 / LMG 16218 / CuHBu1</strain>
    </source>
</reference>
<keyword evidence="3" id="KW-1185">Reference proteome</keyword>
<dbReference type="Proteomes" id="UP000006875">
    <property type="component" value="Chromosome"/>
</dbReference>
<protein>
    <recommendedName>
        <fullName evidence="1">DUF6946 domain-containing protein</fullName>
    </recommendedName>
</protein>
<dbReference type="InterPro" id="IPR054024">
    <property type="entry name" value="DUF6946"/>
</dbReference>
<organism evidence="2 3">
    <name type="scientific">Ilyobacter polytropus (strain ATCC 51220 / DSM 2926 / LMG 16218 / CuHBu1)</name>
    <dbReference type="NCBI Taxonomy" id="572544"/>
    <lineage>
        <taxon>Bacteria</taxon>
        <taxon>Fusobacteriati</taxon>
        <taxon>Fusobacteriota</taxon>
        <taxon>Fusobacteriia</taxon>
        <taxon>Fusobacteriales</taxon>
        <taxon>Fusobacteriaceae</taxon>
        <taxon>Ilyobacter</taxon>
    </lineage>
</organism>
<name>E3H996_ILYPC</name>
<accession>E3H996</accession>
<dbReference type="AlphaFoldDB" id="E3H996"/>
<evidence type="ECO:0000259" key="1">
    <source>
        <dbReference type="Pfam" id="PF22187"/>
    </source>
</evidence>
<gene>
    <name evidence="2" type="ordered locus">Ilyop_1014</name>
</gene>
<dbReference type="HOGENOM" id="CLU_1159844_0_0_0"/>